<dbReference type="Proteomes" id="UP000192333">
    <property type="component" value="Chromosome I"/>
</dbReference>
<dbReference type="AlphaFoldDB" id="A0A1W2HC33"/>
<accession>A0A1W2HC33</accession>
<dbReference type="OrthoDB" id="9790377at2"/>
<keyword evidence="2" id="KW-0378">Hydrolase</keyword>
<protein>
    <submittedName>
        <fullName evidence="2">Type I site-specific restriction-modification system, R (Restriction) subunit and related helicases</fullName>
    </submittedName>
</protein>
<dbReference type="RefSeq" id="WP_084123249.1">
    <property type="nucleotide sequence ID" value="NZ_LT838813.1"/>
</dbReference>
<sequence>MKLSSKDFLTESLNFPQFEFELTERNGKLSIFDSLRKKFLILTPEEWVRQHMIQFLVQFKNYPKSLFALEKGLKYNAVQKRFDILVLDRMGKPFLLIECKASDVKLSQKTAEQIAVYNKSIEAPFIGVSNGRQHLFLELAGNGTEYIQLNELPNFPIN</sequence>
<dbReference type="Pfam" id="PF13588">
    <property type="entry name" value="HSDR_N_2"/>
    <property type="match status" value="1"/>
</dbReference>
<evidence type="ECO:0000313" key="2">
    <source>
        <dbReference type="EMBL" id="SMD46331.1"/>
    </source>
</evidence>
<name>A0A1W2HC33_9BACT</name>
<proteinExistence type="predicted"/>
<dbReference type="InterPro" id="IPR029464">
    <property type="entry name" value="HSDR_N"/>
</dbReference>
<dbReference type="EMBL" id="LT838813">
    <property type="protein sequence ID" value="SMD46331.1"/>
    <property type="molecule type" value="Genomic_DNA"/>
</dbReference>
<evidence type="ECO:0000313" key="3">
    <source>
        <dbReference type="Proteomes" id="UP000192333"/>
    </source>
</evidence>
<gene>
    <name evidence="2" type="ORF">SAMN00777080_5016</name>
</gene>
<dbReference type="Gene3D" id="3.90.1570.30">
    <property type="match status" value="1"/>
</dbReference>
<keyword evidence="2" id="KW-0067">ATP-binding</keyword>
<feature type="domain" description="Type I restriction enzyme R protein N-terminal" evidence="1">
    <location>
        <begin position="44"/>
        <end position="153"/>
    </location>
</feature>
<organism evidence="2 3">
    <name type="scientific">Aquiflexum balticum DSM 16537</name>
    <dbReference type="NCBI Taxonomy" id="758820"/>
    <lineage>
        <taxon>Bacteria</taxon>
        <taxon>Pseudomonadati</taxon>
        <taxon>Bacteroidota</taxon>
        <taxon>Cytophagia</taxon>
        <taxon>Cytophagales</taxon>
        <taxon>Cyclobacteriaceae</taxon>
        <taxon>Aquiflexum</taxon>
    </lineage>
</organism>
<keyword evidence="3" id="KW-1185">Reference proteome</keyword>
<keyword evidence="2" id="KW-0547">Nucleotide-binding</keyword>
<keyword evidence="2" id="KW-0347">Helicase</keyword>
<reference evidence="3" key="1">
    <citation type="submission" date="2017-04" db="EMBL/GenBank/DDBJ databases">
        <authorList>
            <person name="Varghese N."/>
            <person name="Submissions S."/>
        </authorList>
    </citation>
    <scope>NUCLEOTIDE SEQUENCE [LARGE SCALE GENOMIC DNA]</scope>
    <source>
        <strain evidence="3">DSM 16537</strain>
    </source>
</reference>
<dbReference type="GO" id="GO:0004386">
    <property type="term" value="F:helicase activity"/>
    <property type="evidence" value="ECO:0007669"/>
    <property type="project" value="UniProtKB-KW"/>
</dbReference>
<evidence type="ECO:0000259" key="1">
    <source>
        <dbReference type="Pfam" id="PF13588"/>
    </source>
</evidence>
<dbReference type="STRING" id="758820.SAMN00777080_5016"/>